<accession>A0ABQ2UZA2</accession>
<proteinExistence type="predicted"/>
<gene>
    <name evidence="2" type="ORF">GCM10010211_27940</name>
</gene>
<dbReference type="RefSeq" id="WP_189299816.1">
    <property type="nucleotide sequence ID" value="NZ_BMRP01000008.1"/>
</dbReference>
<keyword evidence="3" id="KW-1185">Reference proteome</keyword>
<reference evidence="3" key="1">
    <citation type="journal article" date="2019" name="Int. J. Syst. Evol. Microbiol.">
        <title>The Global Catalogue of Microorganisms (GCM) 10K type strain sequencing project: providing services to taxonomists for standard genome sequencing and annotation.</title>
        <authorList>
            <consortium name="The Broad Institute Genomics Platform"/>
            <consortium name="The Broad Institute Genome Sequencing Center for Infectious Disease"/>
            <person name="Wu L."/>
            <person name="Ma J."/>
        </authorList>
    </citation>
    <scope>NUCLEOTIDE SEQUENCE [LARGE SCALE GENOMIC DNA]</scope>
    <source>
        <strain evidence="3">JCM 3399</strain>
    </source>
</reference>
<evidence type="ECO:0000256" key="1">
    <source>
        <dbReference type="SAM" id="MobiDB-lite"/>
    </source>
</evidence>
<name>A0ABQ2UZA2_9ACTN</name>
<feature type="region of interest" description="Disordered" evidence="1">
    <location>
        <begin position="1"/>
        <end position="31"/>
    </location>
</feature>
<feature type="region of interest" description="Disordered" evidence="1">
    <location>
        <begin position="63"/>
        <end position="110"/>
    </location>
</feature>
<evidence type="ECO:0000313" key="2">
    <source>
        <dbReference type="EMBL" id="GGU61383.1"/>
    </source>
</evidence>
<dbReference type="EMBL" id="BMRP01000008">
    <property type="protein sequence ID" value="GGU61383.1"/>
    <property type="molecule type" value="Genomic_DNA"/>
</dbReference>
<evidence type="ECO:0000313" key="3">
    <source>
        <dbReference type="Proteomes" id="UP000654471"/>
    </source>
</evidence>
<sequence>MTTPAAPPAPPHRERRTSSSAARTSARAQSLSRFLPARPVIGFLALLALLFALSYAAGTVVGPVAPGLHPADRPRTGTTEPTGDGGMGGMPGMGSMGAPTLGPVSAGDVR</sequence>
<organism evidence="2 3">
    <name type="scientific">Streptomyces albospinus</name>
    <dbReference type="NCBI Taxonomy" id="285515"/>
    <lineage>
        <taxon>Bacteria</taxon>
        <taxon>Bacillati</taxon>
        <taxon>Actinomycetota</taxon>
        <taxon>Actinomycetes</taxon>
        <taxon>Kitasatosporales</taxon>
        <taxon>Streptomycetaceae</taxon>
        <taxon>Streptomyces</taxon>
    </lineage>
</organism>
<feature type="compositionally biased region" description="Low complexity" evidence="1">
    <location>
        <begin position="18"/>
        <end position="31"/>
    </location>
</feature>
<protein>
    <submittedName>
        <fullName evidence="2">Uncharacterized protein</fullName>
    </submittedName>
</protein>
<comment type="caution">
    <text evidence="2">The sequence shown here is derived from an EMBL/GenBank/DDBJ whole genome shotgun (WGS) entry which is preliminary data.</text>
</comment>
<dbReference type="Proteomes" id="UP000654471">
    <property type="component" value="Unassembled WGS sequence"/>
</dbReference>
<feature type="compositionally biased region" description="Gly residues" evidence="1">
    <location>
        <begin position="83"/>
        <end position="95"/>
    </location>
</feature>
<feature type="compositionally biased region" description="Pro residues" evidence="1">
    <location>
        <begin position="1"/>
        <end position="10"/>
    </location>
</feature>